<accession>A0ABN8IDM1</accession>
<evidence type="ECO:0000313" key="3">
    <source>
        <dbReference type="Proteomes" id="UP000837857"/>
    </source>
</evidence>
<feature type="non-terminal residue" evidence="2">
    <location>
        <position position="1"/>
    </location>
</feature>
<evidence type="ECO:0000313" key="2">
    <source>
        <dbReference type="EMBL" id="CAH2055742.1"/>
    </source>
</evidence>
<dbReference type="EMBL" id="OW152834">
    <property type="protein sequence ID" value="CAH2055742.1"/>
    <property type="molecule type" value="Genomic_DNA"/>
</dbReference>
<feature type="region of interest" description="Disordered" evidence="1">
    <location>
        <begin position="66"/>
        <end position="103"/>
    </location>
</feature>
<gene>
    <name evidence="2" type="ORF">IPOD504_LOCUS9062</name>
</gene>
<name>A0ABN8IDM1_9NEOP</name>
<reference evidence="2" key="1">
    <citation type="submission" date="2022-03" db="EMBL/GenBank/DDBJ databases">
        <authorList>
            <person name="Martin H S."/>
        </authorList>
    </citation>
    <scope>NUCLEOTIDE SEQUENCE</scope>
</reference>
<proteinExistence type="predicted"/>
<keyword evidence="3" id="KW-1185">Reference proteome</keyword>
<sequence>MRDIARELFGNLGTTPSPMANDATAFAVDAGTARGLKVSRRLWSSGRLPDKRFERLALRGPCGVRLRRSHDDNSPWQEQTEEPVRSPLIGHATPRIGKSEIRQRKFASFGRREVSVSR</sequence>
<evidence type="ECO:0000256" key="1">
    <source>
        <dbReference type="SAM" id="MobiDB-lite"/>
    </source>
</evidence>
<dbReference type="Proteomes" id="UP000837857">
    <property type="component" value="Chromosome 22"/>
</dbReference>
<organism evidence="2 3">
    <name type="scientific">Iphiclides podalirius</name>
    <name type="common">scarce swallowtail</name>
    <dbReference type="NCBI Taxonomy" id="110791"/>
    <lineage>
        <taxon>Eukaryota</taxon>
        <taxon>Metazoa</taxon>
        <taxon>Ecdysozoa</taxon>
        <taxon>Arthropoda</taxon>
        <taxon>Hexapoda</taxon>
        <taxon>Insecta</taxon>
        <taxon>Pterygota</taxon>
        <taxon>Neoptera</taxon>
        <taxon>Endopterygota</taxon>
        <taxon>Lepidoptera</taxon>
        <taxon>Glossata</taxon>
        <taxon>Ditrysia</taxon>
        <taxon>Papilionoidea</taxon>
        <taxon>Papilionidae</taxon>
        <taxon>Papilioninae</taxon>
        <taxon>Iphiclides</taxon>
    </lineage>
</organism>
<protein>
    <submittedName>
        <fullName evidence="2">Uncharacterized protein</fullName>
    </submittedName>
</protein>